<evidence type="ECO:0000256" key="1">
    <source>
        <dbReference type="SAM" id="MobiDB-lite"/>
    </source>
</evidence>
<dbReference type="Proteomes" id="UP000184395">
    <property type="component" value="Unassembled WGS sequence"/>
</dbReference>
<evidence type="ECO:0000256" key="2">
    <source>
        <dbReference type="SAM" id="Phobius"/>
    </source>
</evidence>
<feature type="region of interest" description="Disordered" evidence="1">
    <location>
        <begin position="1"/>
        <end position="24"/>
    </location>
</feature>
<gene>
    <name evidence="3" type="ORF">SAMN05192548_104218</name>
</gene>
<name>A0A1M6VY26_9BURK</name>
<feature type="transmembrane region" description="Helical" evidence="2">
    <location>
        <begin position="45"/>
        <end position="65"/>
    </location>
</feature>
<evidence type="ECO:0000313" key="3">
    <source>
        <dbReference type="EMBL" id="SHK86327.1"/>
    </source>
</evidence>
<feature type="transmembrane region" description="Helical" evidence="2">
    <location>
        <begin position="85"/>
        <end position="106"/>
    </location>
</feature>
<feature type="region of interest" description="Disordered" evidence="1">
    <location>
        <begin position="62"/>
        <end position="81"/>
    </location>
</feature>
<dbReference type="EMBL" id="FRAB01000042">
    <property type="protein sequence ID" value="SHK86327.1"/>
    <property type="molecule type" value="Genomic_DNA"/>
</dbReference>
<protein>
    <submittedName>
        <fullName evidence="3">Uncharacterized protein</fullName>
    </submittedName>
</protein>
<keyword evidence="2" id="KW-0812">Transmembrane</keyword>
<keyword evidence="2" id="KW-1133">Transmembrane helix</keyword>
<reference evidence="3 4" key="1">
    <citation type="submission" date="2016-11" db="EMBL/GenBank/DDBJ databases">
        <authorList>
            <person name="Jaros S."/>
            <person name="Januszkiewicz K."/>
            <person name="Wedrychowicz H."/>
        </authorList>
    </citation>
    <scope>NUCLEOTIDE SEQUENCE [LARGE SCALE GENOMIC DNA]</scope>
    <source>
        <strain evidence="3 4">LMG 20594</strain>
    </source>
</reference>
<organism evidence="3 4">
    <name type="scientific">Paraburkholderia terricola</name>
    <dbReference type="NCBI Taxonomy" id="169427"/>
    <lineage>
        <taxon>Bacteria</taxon>
        <taxon>Pseudomonadati</taxon>
        <taxon>Pseudomonadota</taxon>
        <taxon>Betaproteobacteria</taxon>
        <taxon>Burkholderiales</taxon>
        <taxon>Burkholderiaceae</taxon>
        <taxon>Paraburkholderia</taxon>
    </lineage>
</organism>
<keyword evidence="2" id="KW-0472">Membrane</keyword>
<sequence>MVPHRGSRTSATHETSVAPHVGDCFLGDTIEPNPETDMITKFIRAAALSALLSMTATVAVSAGGARNDGSSPAQTRERGDSMMGMGGMGGMGGGMMGSCPMMGGNMGMDPKTAMRMHADMMRAMSDIMLKYADQAGATPSK</sequence>
<dbReference type="STRING" id="169427.SAMN05192548_104218"/>
<proteinExistence type="predicted"/>
<dbReference type="AlphaFoldDB" id="A0A1M6VY26"/>
<accession>A0A1M6VY26</accession>
<evidence type="ECO:0000313" key="4">
    <source>
        <dbReference type="Proteomes" id="UP000184395"/>
    </source>
</evidence>